<protein>
    <submittedName>
        <fullName evidence="4">SDR family oxidoreductase</fullName>
    </submittedName>
</protein>
<dbReference type="SUPFAM" id="SSF51735">
    <property type="entry name" value="NAD(P)-binding Rossmann-fold domains"/>
    <property type="match status" value="1"/>
</dbReference>
<dbReference type="RefSeq" id="WP_364366722.1">
    <property type="nucleotide sequence ID" value="NZ_JBHMCF010000011.1"/>
</dbReference>
<accession>A0ABV5NJD4</accession>
<keyword evidence="2" id="KW-0560">Oxidoreductase</keyword>
<dbReference type="PANTHER" id="PTHR44169">
    <property type="entry name" value="NADPH-DEPENDENT 1-ACYLDIHYDROXYACETONE PHOSPHATE REDUCTASE"/>
    <property type="match status" value="1"/>
</dbReference>
<gene>
    <name evidence="4" type="ORF">ACFFR3_12880</name>
</gene>
<reference evidence="4 5" key="1">
    <citation type="submission" date="2024-09" db="EMBL/GenBank/DDBJ databases">
        <authorList>
            <person name="Sun Q."/>
            <person name="Mori K."/>
        </authorList>
    </citation>
    <scope>NUCLEOTIDE SEQUENCE [LARGE SCALE GENOMIC DNA]</scope>
    <source>
        <strain evidence="4 5">JCM 3324</strain>
    </source>
</reference>
<dbReference type="PROSITE" id="PS00061">
    <property type="entry name" value="ADH_SHORT"/>
    <property type="match status" value="1"/>
</dbReference>
<dbReference type="InterPro" id="IPR002347">
    <property type="entry name" value="SDR_fam"/>
</dbReference>
<comment type="caution">
    <text evidence="4">The sequence shown here is derived from an EMBL/GenBank/DDBJ whole genome shotgun (WGS) entry which is preliminary data.</text>
</comment>
<name>A0ABV5NJD4_9ACTN</name>
<dbReference type="PRINTS" id="PR00081">
    <property type="entry name" value="GDHRDH"/>
</dbReference>
<keyword evidence="5" id="KW-1185">Reference proteome</keyword>
<dbReference type="PRINTS" id="PR00080">
    <property type="entry name" value="SDRFAMILY"/>
</dbReference>
<evidence type="ECO:0000313" key="4">
    <source>
        <dbReference type="EMBL" id="MFB9470407.1"/>
    </source>
</evidence>
<dbReference type="PANTHER" id="PTHR44169:SF6">
    <property type="entry name" value="NADPH-DEPENDENT 1-ACYLDIHYDROXYACETONE PHOSPHATE REDUCTASE"/>
    <property type="match status" value="1"/>
</dbReference>
<dbReference type="Gene3D" id="3.40.50.720">
    <property type="entry name" value="NAD(P)-binding Rossmann-like Domain"/>
    <property type="match status" value="1"/>
</dbReference>
<comment type="similarity">
    <text evidence="1 3">Belongs to the short-chain dehydrogenases/reductases (SDR) family.</text>
</comment>
<sequence length="232" mass="23656">MKITDSVALVTGANRGLGATFARALLERGARKVYAAARNPASITDPDLTPIALDVTDQAAVAAAAELCGDVSLLINNAGVSHSQNPGPAAARAEMEVNYFGTLAMSGAFAPVLARNGGGALVNVLSVLSYLTFPRVTTYAASKAAAWSLTNALRLELLEQGTQVVGVHAGYIDTDMAASITGPKIAPEDVVAATLDGLESGAYEVLADDVSRQARSGLSGGLELLYPALAGQ</sequence>
<evidence type="ECO:0000256" key="3">
    <source>
        <dbReference type="RuleBase" id="RU000363"/>
    </source>
</evidence>
<dbReference type="InterPro" id="IPR036291">
    <property type="entry name" value="NAD(P)-bd_dom_sf"/>
</dbReference>
<proteinExistence type="inferred from homology"/>
<evidence type="ECO:0000256" key="1">
    <source>
        <dbReference type="ARBA" id="ARBA00006484"/>
    </source>
</evidence>
<evidence type="ECO:0000256" key="2">
    <source>
        <dbReference type="ARBA" id="ARBA00023002"/>
    </source>
</evidence>
<organism evidence="4 5">
    <name type="scientific">Nonomuraea salmonea</name>
    <dbReference type="NCBI Taxonomy" id="46181"/>
    <lineage>
        <taxon>Bacteria</taxon>
        <taxon>Bacillati</taxon>
        <taxon>Actinomycetota</taxon>
        <taxon>Actinomycetes</taxon>
        <taxon>Streptosporangiales</taxon>
        <taxon>Streptosporangiaceae</taxon>
        <taxon>Nonomuraea</taxon>
    </lineage>
</organism>
<dbReference type="NCBIfam" id="NF006119">
    <property type="entry name" value="PRK08264.1-5"/>
    <property type="match status" value="1"/>
</dbReference>
<dbReference type="Pfam" id="PF00106">
    <property type="entry name" value="adh_short"/>
    <property type="match status" value="1"/>
</dbReference>
<dbReference type="InterPro" id="IPR020904">
    <property type="entry name" value="Sc_DH/Rdtase_CS"/>
</dbReference>
<evidence type="ECO:0000313" key="5">
    <source>
        <dbReference type="Proteomes" id="UP001589568"/>
    </source>
</evidence>
<dbReference type="Proteomes" id="UP001589568">
    <property type="component" value="Unassembled WGS sequence"/>
</dbReference>
<dbReference type="EMBL" id="JBHMCF010000011">
    <property type="protein sequence ID" value="MFB9470407.1"/>
    <property type="molecule type" value="Genomic_DNA"/>
</dbReference>